<dbReference type="HOGENOM" id="CLU_3267030_0_0_4"/>
<proteinExistence type="predicted"/>
<protein>
    <submittedName>
        <fullName evidence="1">Uncharacterized protein</fullName>
    </submittedName>
</protein>
<dbReference type="AlphaFoldDB" id="E5ARY9"/>
<dbReference type="Proteomes" id="UP000007437">
    <property type="component" value="Chromosome"/>
</dbReference>
<dbReference type="EMBL" id="FR687359">
    <property type="protein sequence ID" value="CBW75371.1"/>
    <property type="molecule type" value="Genomic_DNA"/>
</dbReference>
<sequence length="41" mass="4733">MVGARAYAKFFYVTVGHEALRCVTAHPLKFKQYAEKIFLNI</sequence>
<reference evidence="1 2" key="1">
    <citation type="journal article" date="2011" name="J. Bacteriol.">
        <title>Complete genome sequence of Burkholderia rhizoxinica, an endosymbiont of Rhizopus microsporus.</title>
        <authorList>
            <person name="Lackner G."/>
            <person name="Moebius N."/>
            <person name="Partida-Martinez L."/>
            <person name="Hertweck C."/>
        </authorList>
    </citation>
    <scope>NUCLEOTIDE SEQUENCE [LARGE SCALE GENOMIC DNA]</scope>
    <source>
        <strain evidence="2">DSM 19002 / CIP 109453 / HKI 454</strain>
    </source>
</reference>
<organism evidence="1 2">
    <name type="scientific">Mycetohabitans rhizoxinica (strain DSM 19002 / CIP 109453 / HKI 454)</name>
    <name type="common">Paraburkholderia rhizoxinica</name>
    <dbReference type="NCBI Taxonomy" id="882378"/>
    <lineage>
        <taxon>Bacteria</taxon>
        <taxon>Pseudomonadati</taxon>
        <taxon>Pseudomonadota</taxon>
        <taxon>Betaproteobacteria</taxon>
        <taxon>Burkholderiales</taxon>
        <taxon>Burkholderiaceae</taxon>
        <taxon>Mycetohabitans</taxon>
    </lineage>
</organism>
<evidence type="ECO:0000313" key="2">
    <source>
        <dbReference type="Proteomes" id="UP000007437"/>
    </source>
</evidence>
<evidence type="ECO:0000313" key="1">
    <source>
        <dbReference type="EMBL" id="CBW75371.1"/>
    </source>
</evidence>
<dbReference type="KEGG" id="brh:RBRH_03898"/>
<name>E5ARY9_MYCRK</name>
<gene>
    <name evidence="1" type="ordered locus">RBRH_03898</name>
</gene>
<accession>E5ARY9</accession>